<feature type="compositionally biased region" description="Polar residues" evidence="1">
    <location>
        <begin position="123"/>
        <end position="133"/>
    </location>
</feature>
<organism evidence="3 4">
    <name type="scientific">Halomonas huangheensis</name>
    <dbReference type="NCBI Taxonomy" id="1178482"/>
    <lineage>
        <taxon>Bacteria</taxon>
        <taxon>Pseudomonadati</taxon>
        <taxon>Pseudomonadota</taxon>
        <taxon>Gammaproteobacteria</taxon>
        <taxon>Oceanospirillales</taxon>
        <taxon>Halomonadaceae</taxon>
        <taxon>Halomonas</taxon>
    </lineage>
</organism>
<feature type="transmembrane region" description="Helical" evidence="2">
    <location>
        <begin position="58"/>
        <end position="79"/>
    </location>
</feature>
<keyword evidence="4" id="KW-1185">Reference proteome</keyword>
<keyword evidence="2" id="KW-0812">Transmembrane</keyword>
<dbReference type="Proteomes" id="UP000019113">
    <property type="component" value="Unassembled WGS sequence"/>
</dbReference>
<dbReference type="KEGG" id="hhu:AR456_10790"/>
<feature type="transmembrane region" description="Helical" evidence="2">
    <location>
        <begin position="85"/>
        <end position="108"/>
    </location>
</feature>
<evidence type="ECO:0000256" key="2">
    <source>
        <dbReference type="SAM" id="Phobius"/>
    </source>
</evidence>
<name>W1NB20_9GAMM</name>
<sequence length="152" mass="16227">MNQDKCSSAALYVLQEILLVTMTRYLARSRIVSLVRLMAPDSVVPPAMTMPLSLTTATVSPVLAGVTLLIMAVIVVIVIPSPVVAMISITVTISVMVTVIISIMLTMADDAGRGMNPRGMVTATRQGSDGGHSQQKEKQAHGGSRSRYLQRC</sequence>
<evidence type="ECO:0000313" key="4">
    <source>
        <dbReference type="Proteomes" id="UP000019113"/>
    </source>
</evidence>
<protein>
    <submittedName>
        <fullName evidence="3">Uncharacterized protein</fullName>
    </submittedName>
</protein>
<dbReference type="AlphaFoldDB" id="W1NB20"/>
<proteinExistence type="predicted"/>
<keyword evidence="2" id="KW-0472">Membrane</keyword>
<reference evidence="3 4" key="1">
    <citation type="submission" date="2013-08" db="EMBL/GenBank/DDBJ databases">
        <title>draft genome of Halomonas huanghegensis, strain BJGMM-B45T.</title>
        <authorList>
            <person name="Miao C."/>
            <person name="Wan Y."/>
            <person name="Jin W."/>
        </authorList>
    </citation>
    <scope>NUCLEOTIDE SEQUENCE [LARGE SCALE GENOMIC DNA]</scope>
    <source>
        <strain evidence="3 4">BJGMM-B45</strain>
    </source>
</reference>
<evidence type="ECO:0000256" key="1">
    <source>
        <dbReference type="SAM" id="MobiDB-lite"/>
    </source>
</evidence>
<dbReference type="EMBL" id="AVBC01000014">
    <property type="protein sequence ID" value="ERL52757.1"/>
    <property type="molecule type" value="Genomic_DNA"/>
</dbReference>
<accession>W1NB20</accession>
<keyword evidence="2" id="KW-1133">Transmembrane helix</keyword>
<evidence type="ECO:0000313" key="3">
    <source>
        <dbReference type="EMBL" id="ERL52757.1"/>
    </source>
</evidence>
<feature type="region of interest" description="Disordered" evidence="1">
    <location>
        <begin position="116"/>
        <end position="152"/>
    </location>
</feature>
<gene>
    <name evidence="3" type="ORF">BJB45_15875</name>
</gene>
<comment type="caution">
    <text evidence="3">The sequence shown here is derived from an EMBL/GenBank/DDBJ whole genome shotgun (WGS) entry which is preliminary data.</text>
</comment>